<sequence length="211" mass="23208">MSQQRVNAVGFKESIFPSFPRGLERSMSALPTFSWQQQRNVFFPRLMRKTLGVVSRPCERLGRWVRSIGGQPMVAHTVLWTSLLALLVTIGALSLEMGFSSVVSSHAQQPEDCALHGSLSVACKPCYSLPLDGPDYKFCVPALRFKKSKLDLVVPPIFAGLVVSGSALLVQTLDLFVEIMVDSDSVLCRKRRINNGDPVTSHALYLQASNA</sequence>
<keyword evidence="3" id="KW-1185">Reference proteome</keyword>
<accession>A0ABD3I339</accession>
<feature type="transmembrane region" description="Helical" evidence="1">
    <location>
        <begin position="73"/>
        <end position="95"/>
    </location>
</feature>
<organism evidence="2 3">
    <name type="scientific">Riccia sorocarpa</name>
    <dbReference type="NCBI Taxonomy" id="122646"/>
    <lineage>
        <taxon>Eukaryota</taxon>
        <taxon>Viridiplantae</taxon>
        <taxon>Streptophyta</taxon>
        <taxon>Embryophyta</taxon>
        <taxon>Marchantiophyta</taxon>
        <taxon>Marchantiopsida</taxon>
        <taxon>Marchantiidae</taxon>
        <taxon>Marchantiales</taxon>
        <taxon>Ricciaceae</taxon>
        <taxon>Riccia</taxon>
    </lineage>
</organism>
<reference evidence="2 3" key="1">
    <citation type="submission" date="2024-09" db="EMBL/GenBank/DDBJ databases">
        <title>Chromosome-scale assembly of Riccia sorocarpa.</title>
        <authorList>
            <person name="Paukszto L."/>
        </authorList>
    </citation>
    <scope>NUCLEOTIDE SEQUENCE [LARGE SCALE GENOMIC DNA]</scope>
    <source>
        <strain evidence="2">LP-2024</strain>
        <tissue evidence="2">Aerial parts of the thallus</tissue>
    </source>
</reference>
<evidence type="ECO:0000313" key="2">
    <source>
        <dbReference type="EMBL" id="KAL3696785.1"/>
    </source>
</evidence>
<dbReference type="AlphaFoldDB" id="A0ABD3I339"/>
<evidence type="ECO:0000256" key="1">
    <source>
        <dbReference type="SAM" id="Phobius"/>
    </source>
</evidence>
<dbReference type="PANTHER" id="PTHR34658:SF2">
    <property type="entry name" value="OS01G0151800 PROTEIN"/>
    <property type="match status" value="1"/>
</dbReference>
<keyword evidence="1" id="KW-1133">Transmembrane helix</keyword>
<evidence type="ECO:0000313" key="3">
    <source>
        <dbReference type="Proteomes" id="UP001633002"/>
    </source>
</evidence>
<gene>
    <name evidence="2" type="ORF">R1sor_010861</name>
</gene>
<keyword evidence="1" id="KW-0812">Transmembrane</keyword>
<keyword evidence="1" id="KW-0472">Membrane</keyword>
<protein>
    <submittedName>
        <fullName evidence="2">Uncharacterized protein</fullName>
    </submittedName>
</protein>
<name>A0ABD3I339_9MARC</name>
<feature type="transmembrane region" description="Helical" evidence="1">
    <location>
        <begin position="157"/>
        <end position="181"/>
    </location>
</feature>
<dbReference type="Proteomes" id="UP001633002">
    <property type="component" value="Unassembled WGS sequence"/>
</dbReference>
<dbReference type="EMBL" id="JBJQOH010000002">
    <property type="protein sequence ID" value="KAL3696785.1"/>
    <property type="molecule type" value="Genomic_DNA"/>
</dbReference>
<proteinExistence type="predicted"/>
<comment type="caution">
    <text evidence="2">The sequence shown here is derived from an EMBL/GenBank/DDBJ whole genome shotgun (WGS) entry which is preliminary data.</text>
</comment>
<dbReference type="PANTHER" id="PTHR34658">
    <property type="entry name" value="OS01G0151800 PROTEIN"/>
    <property type="match status" value="1"/>
</dbReference>